<feature type="region of interest" description="Disordered" evidence="2">
    <location>
        <begin position="75"/>
        <end position="106"/>
    </location>
</feature>
<feature type="region of interest" description="Disordered" evidence="2">
    <location>
        <begin position="34"/>
        <end position="57"/>
    </location>
</feature>
<feature type="compositionally biased region" description="Low complexity" evidence="2">
    <location>
        <begin position="670"/>
        <end position="698"/>
    </location>
</feature>
<evidence type="ECO:0000256" key="1">
    <source>
        <dbReference type="ARBA" id="ARBA00007159"/>
    </source>
</evidence>
<evidence type="ECO:0000313" key="4">
    <source>
        <dbReference type="EMBL" id="ORX70772.1"/>
    </source>
</evidence>
<comment type="similarity">
    <text evidence="1">Belongs to the DENND6 family.</text>
</comment>
<dbReference type="PROSITE" id="PS50211">
    <property type="entry name" value="DENN"/>
    <property type="match status" value="1"/>
</dbReference>
<dbReference type="GeneID" id="63803941"/>
<keyword evidence="5" id="KW-1185">Reference proteome</keyword>
<sequence length="981" mass="105914">MAVAATTGISIRESDERRERAFNHLLVGRGLQVAGAASEPNSPLQSSAGHGTKSGSSERLVAMPRLKSHPLHLVSSHSQISGLARGESEGAERRDEAYGDAPRDAAGDEAAAVKATVKALVATAGHDGRTLSMTHDRKTIALTRSASLEARINRSTRRSMSKWIMCFATVNFDVDQGPTLNLVYPHVPFSESERAAICFSSMPDSTIYELYDSVYTFHFRVDPVRLGLPKDQVFLYGHVFFRQKRDPLMRRGGFQRSVAIISHLPYHGLFTRMAHMLGPLYFDLGTAILEAAAHNISSWPAPTPGASLELPFVGTALAAELPASDSSQLLETSKFPMERFDPGEHILASVTCDGLFRSFRDTLGDLWACWELMILGESLVVLADTPARCSEAIVSLVDVIFPITYCGDYRPYFTIQDPDFRAIISKTHVPANTVVGVSNPFFSEAMAHWPHKLFLGSSDRMSQMHGASARKARVLGDSGLGAGSGKEGSGLASDSGSSGSLGAGSRAIKQGLQSKRKGVVTKDRPFAEHLLNTLKTGKQPPWIVNNMLRRYFIDLTVQFLAPLNRYFSTLIPQVVSATVIPVSGSGGAGKTAPWHRGHRKGQSSSIGGMVSSPDSLSWFAAPAALRPWRTGDFMTSLTTLGISPQLSHGNKSATPANVIVSGFSGSSANGSNSGTGSSGAANSGSSSYTSDGAGAAAGSSGGAGGQSAFSLWRQKKASKKISDEWLALYRQFLICGNFATWLAHRTSEAQRELHRRFRQEVCQGDVHAWCRGYDYPLAIGEQQLAAEIEMLDLATMDLGQGGRDGSGSVQLRHVSHVFYQGHKEDERAQAERQRRQLLRERQERLAWSERPVHGSDGTLIGYSRQSSEQPAMARAAAAGLGSRPREVDGNGACKQLGQRITHAKRTQGVILKAAWQVVELLGEPALSQMLRGTSNRDDCPPASESERQMLLRQLSVLLEYMAADAGQQFLALVADDYAAGV</sequence>
<comment type="caution">
    <text evidence="4">The sequence shown here is derived from an EMBL/GenBank/DDBJ whole genome shotgun (WGS) entry which is preliminary data.</text>
</comment>
<dbReference type="AlphaFoldDB" id="A0A1Y1WBF6"/>
<name>A0A1Y1WBF6_9FUNG</name>
<organism evidence="4 5">
    <name type="scientific">Linderina pennispora</name>
    <dbReference type="NCBI Taxonomy" id="61395"/>
    <lineage>
        <taxon>Eukaryota</taxon>
        <taxon>Fungi</taxon>
        <taxon>Fungi incertae sedis</taxon>
        <taxon>Zoopagomycota</taxon>
        <taxon>Kickxellomycotina</taxon>
        <taxon>Kickxellomycetes</taxon>
        <taxon>Kickxellales</taxon>
        <taxon>Kickxellaceae</taxon>
        <taxon>Linderina</taxon>
    </lineage>
</organism>
<feature type="region of interest" description="Disordered" evidence="2">
    <location>
        <begin position="670"/>
        <end position="702"/>
    </location>
</feature>
<dbReference type="Proteomes" id="UP000193922">
    <property type="component" value="Unassembled WGS sequence"/>
</dbReference>
<dbReference type="GO" id="GO:0055037">
    <property type="term" value="C:recycling endosome"/>
    <property type="evidence" value="ECO:0007669"/>
    <property type="project" value="TreeGrafter"/>
</dbReference>
<proteinExistence type="inferred from homology"/>
<dbReference type="InterPro" id="IPR037516">
    <property type="entry name" value="Tripartite_DENN"/>
</dbReference>
<feature type="compositionally biased region" description="Polar residues" evidence="2">
    <location>
        <begin position="39"/>
        <end position="57"/>
    </location>
</feature>
<feature type="compositionally biased region" description="Low complexity" evidence="2">
    <location>
        <begin position="489"/>
        <end position="505"/>
    </location>
</feature>
<protein>
    <submittedName>
        <fullName evidence="4">DUF1630-domain-containing protein</fullName>
    </submittedName>
</protein>
<dbReference type="InterPro" id="IPR024224">
    <property type="entry name" value="DENND6"/>
</dbReference>
<feature type="compositionally biased region" description="Basic and acidic residues" evidence="2">
    <location>
        <begin position="86"/>
        <end position="106"/>
    </location>
</feature>
<reference evidence="4 5" key="1">
    <citation type="submission" date="2016-07" db="EMBL/GenBank/DDBJ databases">
        <title>Pervasive Adenine N6-methylation of Active Genes in Fungi.</title>
        <authorList>
            <consortium name="DOE Joint Genome Institute"/>
            <person name="Mondo S.J."/>
            <person name="Dannebaum R.O."/>
            <person name="Kuo R.C."/>
            <person name="Labutti K."/>
            <person name="Haridas S."/>
            <person name="Kuo A."/>
            <person name="Salamov A."/>
            <person name="Ahrendt S.R."/>
            <person name="Lipzen A."/>
            <person name="Sullivan W."/>
            <person name="Andreopoulos W.B."/>
            <person name="Clum A."/>
            <person name="Lindquist E."/>
            <person name="Daum C."/>
            <person name="Ramamoorthy G.K."/>
            <person name="Gryganskyi A."/>
            <person name="Culley D."/>
            <person name="Magnuson J.K."/>
            <person name="James T.Y."/>
            <person name="O'Malley M.A."/>
            <person name="Stajich J.E."/>
            <person name="Spatafora J.W."/>
            <person name="Visel A."/>
            <person name="Grigoriev I.V."/>
        </authorList>
    </citation>
    <scope>NUCLEOTIDE SEQUENCE [LARGE SCALE GENOMIC DNA]</scope>
    <source>
        <strain evidence="4 5">ATCC 12442</strain>
    </source>
</reference>
<evidence type="ECO:0000256" key="2">
    <source>
        <dbReference type="SAM" id="MobiDB-lite"/>
    </source>
</evidence>
<evidence type="ECO:0000313" key="5">
    <source>
        <dbReference type="Proteomes" id="UP000193922"/>
    </source>
</evidence>
<feature type="domain" description="UDENN" evidence="3">
    <location>
        <begin position="165"/>
        <end position="620"/>
    </location>
</feature>
<dbReference type="GO" id="GO:0005085">
    <property type="term" value="F:guanyl-nucleotide exchange factor activity"/>
    <property type="evidence" value="ECO:0007669"/>
    <property type="project" value="InterPro"/>
</dbReference>
<dbReference type="RefSeq" id="XP_040744351.1">
    <property type="nucleotide sequence ID" value="XM_040887293.1"/>
</dbReference>
<gene>
    <name evidence="4" type="ORF">DL89DRAFT_266904</name>
</gene>
<feature type="region of interest" description="Disordered" evidence="2">
    <location>
        <begin position="586"/>
        <end position="608"/>
    </location>
</feature>
<evidence type="ECO:0000259" key="3">
    <source>
        <dbReference type="PROSITE" id="PS50211"/>
    </source>
</evidence>
<dbReference type="PANTHER" id="PTHR13677">
    <property type="entry name" value="LD41638P"/>
    <property type="match status" value="1"/>
</dbReference>
<dbReference type="PANTHER" id="PTHR13677:SF0">
    <property type="entry name" value="LD41638P"/>
    <property type="match status" value="1"/>
</dbReference>
<feature type="region of interest" description="Disordered" evidence="2">
    <location>
        <begin position="848"/>
        <end position="886"/>
    </location>
</feature>
<feature type="region of interest" description="Disordered" evidence="2">
    <location>
        <begin position="482"/>
        <end position="519"/>
    </location>
</feature>
<dbReference type="EMBL" id="MCFD01000005">
    <property type="protein sequence ID" value="ORX70772.1"/>
    <property type="molecule type" value="Genomic_DNA"/>
</dbReference>
<accession>A0A1Y1WBF6</accession>
<dbReference type="OrthoDB" id="10265409at2759"/>